<dbReference type="SUPFAM" id="SSF109640">
    <property type="entry name" value="KRAB domain (Kruppel-associated box)"/>
    <property type="match status" value="1"/>
</dbReference>
<sequence length="73" mass="8186">MTPGLRVSTDPEQVTFEDVVVDFSQEEWGQLKPAQRTLYRDVMLDTFRLLVSVGSCSVTQAGVQWLELGSLQP</sequence>
<proteinExistence type="predicted"/>
<dbReference type="PANTHER" id="PTHR23232">
    <property type="entry name" value="KRAB DOMAIN C2H2 ZINC FINGER"/>
    <property type="match status" value="1"/>
</dbReference>
<name>A0A2J8RQE5_PONAB</name>
<dbReference type="InterPro" id="IPR001909">
    <property type="entry name" value="KRAB"/>
</dbReference>
<dbReference type="InterPro" id="IPR050169">
    <property type="entry name" value="Krueppel_C2H2_ZnF"/>
</dbReference>
<dbReference type="GO" id="GO:0006355">
    <property type="term" value="P:regulation of DNA-templated transcription"/>
    <property type="evidence" value="ECO:0007669"/>
    <property type="project" value="InterPro"/>
</dbReference>
<evidence type="ECO:0000256" key="2">
    <source>
        <dbReference type="ARBA" id="ARBA00023242"/>
    </source>
</evidence>
<gene>
    <name evidence="4" type="ORF">CR201_G0049321</name>
</gene>
<dbReference type="AlphaFoldDB" id="A0A2J8RQE5"/>
<evidence type="ECO:0000256" key="1">
    <source>
        <dbReference type="ARBA" id="ARBA00004123"/>
    </source>
</evidence>
<evidence type="ECO:0000259" key="3">
    <source>
        <dbReference type="PROSITE" id="PS50805"/>
    </source>
</evidence>
<dbReference type="EMBL" id="NDHI03003661">
    <property type="protein sequence ID" value="PNJ10738.1"/>
    <property type="molecule type" value="Genomic_DNA"/>
</dbReference>
<protein>
    <submittedName>
        <fullName evidence="4">ZNF135 isoform 6</fullName>
    </submittedName>
</protein>
<dbReference type="PROSITE" id="PS50805">
    <property type="entry name" value="KRAB"/>
    <property type="match status" value="1"/>
</dbReference>
<dbReference type="CDD" id="cd07765">
    <property type="entry name" value="KRAB_A-box"/>
    <property type="match status" value="1"/>
</dbReference>
<dbReference type="SMART" id="SM00349">
    <property type="entry name" value="KRAB"/>
    <property type="match status" value="1"/>
</dbReference>
<organism evidence="4">
    <name type="scientific">Pongo abelii</name>
    <name type="common">Sumatran orangutan</name>
    <name type="synonym">Pongo pygmaeus abelii</name>
    <dbReference type="NCBI Taxonomy" id="9601"/>
    <lineage>
        <taxon>Eukaryota</taxon>
        <taxon>Metazoa</taxon>
        <taxon>Chordata</taxon>
        <taxon>Craniata</taxon>
        <taxon>Vertebrata</taxon>
        <taxon>Euteleostomi</taxon>
        <taxon>Mammalia</taxon>
        <taxon>Eutheria</taxon>
        <taxon>Euarchontoglires</taxon>
        <taxon>Primates</taxon>
        <taxon>Haplorrhini</taxon>
        <taxon>Catarrhini</taxon>
        <taxon>Hominidae</taxon>
        <taxon>Pongo</taxon>
    </lineage>
</organism>
<comment type="subcellular location">
    <subcellularLocation>
        <location evidence="1">Nucleus</location>
    </subcellularLocation>
</comment>
<dbReference type="Gene3D" id="6.10.140.140">
    <property type="match status" value="1"/>
</dbReference>
<evidence type="ECO:0000313" key="4">
    <source>
        <dbReference type="EMBL" id="PNJ10738.1"/>
    </source>
</evidence>
<reference evidence="4" key="1">
    <citation type="submission" date="2017-12" db="EMBL/GenBank/DDBJ databases">
        <title>High-resolution comparative analysis of great ape genomes.</title>
        <authorList>
            <person name="Pollen A."/>
            <person name="Hastie A."/>
            <person name="Hormozdiari F."/>
            <person name="Dougherty M."/>
            <person name="Liu R."/>
            <person name="Chaisson M."/>
            <person name="Hoppe E."/>
            <person name="Hill C."/>
            <person name="Pang A."/>
            <person name="Hillier L."/>
            <person name="Baker C."/>
            <person name="Armstrong J."/>
            <person name="Shendure J."/>
            <person name="Paten B."/>
            <person name="Wilson R."/>
            <person name="Chao H."/>
            <person name="Schneider V."/>
            <person name="Ventura M."/>
            <person name="Kronenberg Z."/>
            <person name="Murali S."/>
            <person name="Gordon D."/>
            <person name="Cantsilieris S."/>
            <person name="Munson K."/>
            <person name="Nelson B."/>
            <person name="Raja A."/>
            <person name="Underwood J."/>
            <person name="Diekhans M."/>
            <person name="Fiddes I."/>
            <person name="Haussler D."/>
            <person name="Eichler E."/>
        </authorList>
    </citation>
    <scope>NUCLEOTIDE SEQUENCE [LARGE SCALE GENOMIC DNA]</scope>
    <source>
        <strain evidence="4">Susie</strain>
    </source>
</reference>
<dbReference type="InterPro" id="IPR036051">
    <property type="entry name" value="KRAB_dom_sf"/>
</dbReference>
<dbReference type="PANTHER" id="PTHR23232:SF142">
    <property type="entry name" value="GASTRULA ZINC FINGER PROTEIN XLCGF57.1-LIKE-RELATED"/>
    <property type="match status" value="1"/>
</dbReference>
<comment type="caution">
    <text evidence="4">The sequence shown here is derived from an EMBL/GenBank/DDBJ whole genome shotgun (WGS) entry which is preliminary data.</text>
</comment>
<accession>A0A2J8RQE5</accession>
<feature type="domain" description="KRAB" evidence="3">
    <location>
        <begin position="14"/>
        <end position="73"/>
    </location>
</feature>
<dbReference type="Pfam" id="PF01352">
    <property type="entry name" value="KRAB"/>
    <property type="match status" value="1"/>
</dbReference>
<keyword evidence="2" id="KW-0539">Nucleus</keyword>